<organism evidence="1">
    <name type="scientific">marine metagenome</name>
    <dbReference type="NCBI Taxonomy" id="408172"/>
    <lineage>
        <taxon>unclassified sequences</taxon>
        <taxon>metagenomes</taxon>
        <taxon>ecological metagenomes</taxon>
    </lineage>
</organism>
<dbReference type="EMBL" id="UINC01154361">
    <property type="protein sequence ID" value="SVD49604.1"/>
    <property type="molecule type" value="Genomic_DNA"/>
</dbReference>
<evidence type="ECO:0000313" key="1">
    <source>
        <dbReference type="EMBL" id="SVD49604.1"/>
    </source>
</evidence>
<protein>
    <submittedName>
        <fullName evidence="1">Uncharacterized protein</fullName>
    </submittedName>
</protein>
<sequence length="36" mass="3856">PGDVPHQSVDLFSLSSPLDSRPQMLYGLIVDQLSGS</sequence>
<name>A0A382VT54_9ZZZZ</name>
<gene>
    <name evidence="1" type="ORF">METZ01_LOCUS402458</name>
</gene>
<reference evidence="1" key="1">
    <citation type="submission" date="2018-05" db="EMBL/GenBank/DDBJ databases">
        <authorList>
            <person name="Lanie J.A."/>
            <person name="Ng W.-L."/>
            <person name="Kazmierczak K.M."/>
            <person name="Andrzejewski T.M."/>
            <person name="Davidsen T.M."/>
            <person name="Wayne K.J."/>
            <person name="Tettelin H."/>
            <person name="Glass J.I."/>
            <person name="Rusch D."/>
            <person name="Podicherti R."/>
            <person name="Tsui H.-C.T."/>
            <person name="Winkler M.E."/>
        </authorList>
    </citation>
    <scope>NUCLEOTIDE SEQUENCE</scope>
</reference>
<accession>A0A382VT54</accession>
<proteinExistence type="predicted"/>
<dbReference type="AlphaFoldDB" id="A0A382VT54"/>
<feature type="non-terminal residue" evidence="1">
    <location>
        <position position="1"/>
    </location>
</feature>